<dbReference type="Proteomes" id="UP000287651">
    <property type="component" value="Unassembled WGS sequence"/>
</dbReference>
<sequence>MCLPLSSARRTTWSMTRPPTRSCHGGLRIIASWCGTRQCLLAISCLSTSSTTISLASFGSLIHM</sequence>
<dbReference type="EMBL" id="AMZH03005874">
    <property type="protein sequence ID" value="RRT65259.1"/>
    <property type="molecule type" value="Genomic_DNA"/>
</dbReference>
<organism evidence="1 2">
    <name type="scientific">Ensete ventricosum</name>
    <name type="common">Abyssinian banana</name>
    <name type="synonym">Musa ensete</name>
    <dbReference type="NCBI Taxonomy" id="4639"/>
    <lineage>
        <taxon>Eukaryota</taxon>
        <taxon>Viridiplantae</taxon>
        <taxon>Streptophyta</taxon>
        <taxon>Embryophyta</taxon>
        <taxon>Tracheophyta</taxon>
        <taxon>Spermatophyta</taxon>
        <taxon>Magnoliopsida</taxon>
        <taxon>Liliopsida</taxon>
        <taxon>Zingiberales</taxon>
        <taxon>Musaceae</taxon>
        <taxon>Ensete</taxon>
    </lineage>
</organism>
<protein>
    <submittedName>
        <fullName evidence="1">Uncharacterized protein</fullName>
    </submittedName>
</protein>
<name>A0A426ZMN0_ENSVE</name>
<gene>
    <name evidence="1" type="ORF">B296_00015921</name>
</gene>
<accession>A0A426ZMN0</accession>
<reference evidence="1 2" key="1">
    <citation type="journal article" date="2014" name="Agronomy (Basel)">
        <title>A Draft Genome Sequence for Ensete ventricosum, the Drought-Tolerant Tree Against Hunger.</title>
        <authorList>
            <person name="Harrison J."/>
            <person name="Moore K.A."/>
            <person name="Paszkiewicz K."/>
            <person name="Jones T."/>
            <person name="Grant M."/>
            <person name="Ambacheew D."/>
            <person name="Muzemil S."/>
            <person name="Studholme D.J."/>
        </authorList>
    </citation>
    <scope>NUCLEOTIDE SEQUENCE [LARGE SCALE GENOMIC DNA]</scope>
</reference>
<evidence type="ECO:0000313" key="1">
    <source>
        <dbReference type="EMBL" id="RRT65259.1"/>
    </source>
</evidence>
<proteinExistence type="predicted"/>
<dbReference type="AlphaFoldDB" id="A0A426ZMN0"/>
<comment type="caution">
    <text evidence="1">The sequence shown here is derived from an EMBL/GenBank/DDBJ whole genome shotgun (WGS) entry which is preliminary data.</text>
</comment>
<evidence type="ECO:0000313" key="2">
    <source>
        <dbReference type="Proteomes" id="UP000287651"/>
    </source>
</evidence>